<dbReference type="GO" id="GO:0005975">
    <property type="term" value="P:carbohydrate metabolic process"/>
    <property type="evidence" value="ECO:0007669"/>
    <property type="project" value="InterPro"/>
</dbReference>
<dbReference type="EMBL" id="VZZJ01000005">
    <property type="protein sequence ID" value="KAB1074289.1"/>
    <property type="molecule type" value="Genomic_DNA"/>
</dbReference>
<feature type="domain" description="DUF4214" evidence="7">
    <location>
        <begin position="1304"/>
        <end position="1371"/>
    </location>
</feature>
<evidence type="ECO:0000313" key="10">
    <source>
        <dbReference type="Proteomes" id="UP000441523"/>
    </source>
</evidence>
<feature type="domain" description="DUF4214" evidence="7">
    <location>
        <begin position="1184"/>
        <end position="1251"/>
    </location>
</feature>
<sequence>MSHTLDGNLSDWTSAERLDLPGTGTTGYQLYGTIDTQGTGTTATKSYVFALQAPVAISDNTTFWLNTDQDSSTGLQAYTGAGTGAEYYVNFVGGVPYLYDSTTALIGPVADYAFSANKQTIEFSIPLATIKDTTPGLDLKADVNDAAFLPADYAATTYTINDPASLPVAAPNAHKIAIVYSATSANLYFGGGAAGETAYSQLFMAAQNQAAAAGVPFDVLSESDLKDISKIAGYEAIVFPSFKDVPAADVAQITNVLTEAVNTYHVSLITAGDFMTNDETGAALSGDPYIRMKTLLDLTREGGTATVGGDPVDITATGDGFTGYQANELVRHYNAMSSSWYASADGKAPTVIATQTVTEGGATSTHEAVVSTVTGGTNVHFANESLLGDNNMLQHAIESVVDPTSGPTVSLHMSRDKAVVASRTDMDQAKESTDVKPEDGSAGIYDKLLPILAQWKHDYNFVGSYYIDVGDGTDGSQTNWSVSKPYYDQLLAMGNEIGSHSVTHPEDTNSLTAAQIQAEFQGSKATIEQQLGVNIDGAAVPGNPEYVATSQDIEQYYNYITGGATLVGAGYPGAIGHLTPDDAKVYIAPDTSFDYTLIDFQHLTVAQAEAEWNAEWTTDTAHSNLPIVVWPWHDYGPTSWPLDPGATSNYTMQMYTDFIAQAYRAGAEFVTLDDLAQRVANFDASTLQYSYDATAKVVTAMVGTADAGKFALDLSGVDAGSKIKSVSGYYAYDDDSVFVDKDGGTFTISLGATADDVTHLTKIADRAELESVTGDGANLTFKVVGEGNYIVDLKDPTNQDVKVTSAAGTDLASVQSGDQLTVTLTGLGEHTVTVTMTPTTPPTNQPPAVAAPLTAAVTEGGGSASYDLLLGASDPDAADVGKLAAANLTYTVDAADPTSVAPAGLSYDAATHTLTVDPTNAAFGHLALGVTQTIVLGYDVVDPQGAKAAQTETLTITGANDAPVVSAALTASVAEGGASTSYDLLGGVSDPDDGETATLTAANLTYAVGDAAASATVPAGLSFDGAHTLTIDPKDAAFSALGAGAQETIVVSYDVRDAHGAIVPQTETITITGIDTVATGGEDTGGGSTGGGTTGGGSAGGGSTSGGMAGGDTTGDGTTAGTGSDTAEVQNQQYFGSVSHDIHGMAGEVYALYEALLDRAPDALGGEGWASALNNGASLHAITQAFLNSAEGQMHLNAADNAGYVEQLYETVLGRHGDMEGVQSWVSALDAGASRADVADSFVFSDEFVGHLQPALNAGVFVADATNSDMARLYYGLLDRAPDAAGLQSFETAAHGGTSETAIAQSFLNSPEYASLHPTAQDDAQYVDSLYLNALGRSAEANGEEYWLSALSHGASRAEVAIAIAESPEARLHLAGQIEVGWHLA</sequence>
<dbReference type="InterPro" id="IPR029062">
    <property type="entry name" value="Class_I_gatase-like"/>
</dbReference>
<dbReference type="RefSeq" id="WP_150962686.1">
    <property type="nucleotide sequence ID" value="NZ_VZZJ01000005.1"/>
</dbReference>
<evidence type="ECO:0000256" key="3">
    <source>
        <dbReference type="ARBA" id="ARBA00020071"/>
    </source>
</evidence>
<dbReference type="Pfam" id="PF17803">
    <property type="entry name" value="Cadherin_4"/>
    <property type="match status" value="1"/>
</dbReference>
<keyword evidence="10" id="KW-1185">Reference proteome</keyword>
<evidence type="ECO:0000313" key="9">
    <source>
        <dbReference type="EMBL" id="KAB1074289.1"/>
    </source>
</evidence>
<organism evidence="9 10">
    <name type="scientific">Methylobacterium planeticum</name>
    <dbReference type="NCBI Taxonomy" id="2615211"/>
    <lineage>
        <taxon>Bacteria</taxon>
        <taxon>Pseudomonadati</taxon>
        <taxon>Pseudomonadota</taxon>
        <taxon>Alphaproteobacteria</taxon>
        <taxon>Hyphomicrobiales</taxon>
        <taxon>Methylobacteriaceae</taxon>
        <taxon>Methylobacterium</taxon>
    </lineage>
</organism>
<evidence type="ECO:0000259" key="6">
    <source>
        <dbReference type="Pfam" id="PF01522"/>
    </source>
</evidence>
<evidence type="ECO:0000259" key="7">
    <source>
        <dbReference type="Pfam" id="PF13946"/>
    </source>
</evidence>
<dbReference type="NCBIfam" id="TIGR01965">
    <property type="entry name" value="VCBS_repeat"/>
    <property type="match status" value="1"/>
</dbReference>
<protein>
    <recommendedName>
        <fullName evidence="3">Chitooligosaccharide deacetylase</fullName>
    </recommendedName>
    <alternativeName>
        <fullName evidence="4">Nodulation protein B</fullName>
    </alternativeName>
</protein>
<dbReference type="InterPro" id="IPR002509">
    <property type="entry name" value="NODB_dom"/>
</dbReference>
<evidence type="ECO:0000256" key="5">
    <source>
        <dbReference type="SAM" id="MobiDB-lite"/>
    </source>
</evidence>
<dbReference type="Pfam" id="PF13946">
    <property type="entry name" value="DUF4214"/>
    <property type="match status" value="2"/>
</dbReference>
<gene>
    <name evidence="9" type="ORF">F6X51_07875</name>
</gene>
<evidence type="ECO:0000256" key="4">
    <source>
        <dbReference type="ARBA" id="ARBA00032976"/>
    </source>
</evidence>
<dbReference type="GO" id="GO:0016810">
    <property type="term" value="F:hydrolase activity, acting on carbon-nitrogen (but not peptide) bonds"/>
    <property type="evidence" value="ECO:0007669"/>
    <property type="project" value="InterPro"/>
</dbReference>
<evidence type="ECO:0000256" key="1">
    <source>
        <dbReference type="ARBA" id="ARBA00003236"/>
    </source>
</evidence>
<comment type="similarity">
    <text evidence="2">Belongs to the polysaccharide deacetylase family.</text>
</comment>
<feature type="region of interest" description="Disordered" evidence="5">
    <location>
        <begin position="1076"/>
        <end position="1125"/>
    </location>
</feature>
<comment type="function">
    <text evidence="1">Is involved in generating a small heat-stable compound (Nod), an acylated oligomer of N-acetylglucosamine, that stimulates mitosis in various plant protoplasts.</text>
</comment>
<dbReference type="Pfam" id="PF01522">
    <property type="entry name" value="Polysacc_deac_1"/>
    <property type="match status" value="1"/>
</dbReference>
<dbReference type="InterPro" id="IPR025282">
    <property type="entry name" value="DUF4214"/>
</dbReference>
<evidence type="ECO:0000259" key="8">
    <source>
        <dbReference type="Pfam" id="PF17803"/>
    </source>
</evidence>
<dbReference type="SUPFAM" id="SSF88713">
    <property type="entry name" value="Glycoside hydrolase/deacetylase"/>
    <property type="match status" value="1"/>
</dbReference>
<name>A0A6N6MTJ0_9HYPH</name>
<dbReference type="InterPro" id="IPR011330">
    <property type="entry name" value="Glyco_hydro/deAcase_b/a-brl"/>
</dbReference>
<accession>A0A6N6MTJ0</accession>
<comment type="caution">
    <text evidence="9">The sequence shown here is derived from an EMBL/GenBank/DDBJ whole genome shotgun (WGS) entry which is preliminary data.</text>
</comment>
<dbReference type="Gene3D" id="1.10.3130.20">
    <property type="entry name" value="Phycobilisome linker domain"/>
    <property type="match status" value="2"/>
</dbReference>
<proteinExistence type="inferred from homology"/>
<reference evidence="9 10" key="1">
    <citation type="submission" date="2019-09" db="EMBL/GenBank/DDBJ databases">
        <title>YIM 132548 draft genome.</title>
        <authorList>
            <person name="Jiang L."/>
        </authorList>
    </citation>
    <scope>NUCLEOTIDE SEQUENCE [LARGE SCALE GENOMIC DNA]</scope>
    <source>
        <strain evidence="9 10">YIM 132548</strain>
    </source>
</reference>
<dbReference type="InterPro" id="IPR038255">
    <property type="entry name" value="PBS_linker_sf"/>
</dbReference>
<dbReference type="InterPro" id="IPR040853">
    <property type="entry name" value="RapA2_cadherin-like"/>
</dbReference>
<dbReference type="Proteomes" id="UP000441523">
    <property type="component" value="Unassembled WGS sequence"/>
</dbReference>
<dbReference type="Gene3D" id="3.20.20.370">
    <property type="entry name" value="Glycoside hydrolase/deacetylase"/>
    <property type="match status" value="1"/>
</dbReference>
<feature type="compositionally biased region" description="Gly residues" evidence="5">
    <location>
        <begin position="1082"/>
        <end position="1120"/>
    </location>
</feature>
<dbReference type="InterPro" id="IPR010221">
    <property type="entry name" value="VCBS_dom"/>
</dbReference>
<feature type="domain" description="NodB homology" evidence="6">
    <location>
        <begin position="439"/>
        <end position="542"/>
    </location>
</feature>
<evidence type="ECO:0000256" key="2">
    <source>
        <dbReference type="ARBA" id="ARBA00010973"/>
    </source>
</evidence>
<dbReference type="Gene3D" id="3.40.50.880">
    <property type="match status" value="1"/>
</dbReference>
<feature type="domain" description="RapA2 cadherin-like" evidence="8">
    <location>
        <begin position="951"/>
        <end position="1010"/>
    </location>
</feature>